<dbReference type="InterPro" id="IPR050922">
    <property type="entry name" value="LytR/CpsA/Psr_CW_biosynth"/>
</dbReference>
<organism evidence="4 5">
    <name type="scientific">Streptococcus cristatus</name>
    <dbReference type="NCBI Taxonomy" id="45634"/>
    <lineage>
        <taxon>Bacteria</taxon>
        <taxon>Bacillati</taxon>
        <taxon>Bacillota</taxon>
        <taxon>Bacilli</taxon>
        <taxon>Lactobacillales</taxon>
        <taxon>Streptococcaceae</taxon>
        <taxon>Streptococcus</taxon>
    </lineage>
</organism>
<dbReference type="PANTHER" id="PTHR33392:SF6">
    <property type="entry name" value="POLYISOPRENYL-TEICHOIC ACID--PEPTIDOGLYCAN TEICHOIC ACID TRANSFERASE TAGU"/>
    <property type="match status" value="1"/>
</dbReference>
<feature type="compositionally biased region" description="Polar residues" evidence="2">
    <location>
        <begin position="334"/>
        <end position="345"/>
    </location>
</feature>
<dbReference type="Proteomes" id="UP000321868">
    <property type="component" value="Unassembled WGS sequence"/>
</dbReference>
<dbReference type="PANTHER" id="PTHR33392">
    <property type="entry name" value="POLYISOPRENYL-TEICHOIC ACID--PEPTIDOGLYCAN TEICHOIC ACID TRANSFERASE TAGU"/>
    <property type="match status" value="1"/>
</dbReference>
<dbReference type="InterPro" id="IPR004474">
    <property type="entry name" value="LytR_CpsA_psr"/>
</dbReference>
<proteinExistence type="inferred from homology"/>
<feature type="compositionally biased region" description="Polar residues" evidence="2">
    <location>
        <begin position="400"/>
        <end position="409"/>
    </location>
</feature>
<protein>
    <submittedName>
        <fullName evidence="4">Transporter</fullName>
    </submittedName>
</protein>
<comment type="similarity">
    <text evidence="1">Belongs to the LytR/CpsA/Psr (LCP) family.</text>
</comment>
<reference evidence="4 5" key="1">
    <citation type="submission" date="2019-07" db="EMBL/GenBank/DDBJ databases">
        <title>Whole genome shotgun sequence of Streptococcus oligofermentans NBRC 106105.</title>
        <authorList>
            <person name="Hosoyama A."/>
            <person name="Uohara A."/>
            <person name="Ohji S."/>
            <person name="Ichikawa N."/>
        </authorList>
    </citation>
    <scope>NUCLEOTIDE SEQUENCE [LARGE SCALE GENOMIC DNA]</scope>
    <source>
        <strain evidence="4 5">NBRC 106105</strain>
    </source>
</reference>
<dbReference type="AlphaFoldDB" id="A0A512ADD8"/>
<dbReference type="NCBIfam" id="NF047591">
    <property type="entry name" value="transregBrpAStrep"/>
    <property type="match status" value="1"/>
</dbReference>
<evidence type="ECO:0000256" key="1">
    <source>
        <dbReference type="ARBA" id="ARBA00006068"/>
    </source>
</evidence>
<evidence type="ECO:0000313" key="5">
    <source>
        <dbReference type="Proteomes" id="UP000321868"/>
    </source>
</evidence>
<dbReference type="Pfam" id="PF03816">
    <property type="entry name" value="LytR_cpsA_psr"/>
    <property type="match status" value="1"/>
</dbReference>
<evidence type="ECO:0000313" key="4">
    <source>
        <dbReference type="EMBL" id="GEN97703.1"/>
    </source>
</evidence>
<comment type="caution">
    <text evidence="4">The sequence shown here is derived from an EMBL/GenBank/DDBJ whole genome shotgun (WGS) entry which is preliminary data.</text>
</comment>
<dbReference type="NCBIfam" id="TIGR00350">
    <property type="entry name" value="lytR_cpsA_psr"/>
    <property type="match status" value="1"/>
</dbReference>
<dbReference type="Gene3D" id="3.40.630.190">
    <property type="entry name" value="LCP protein"/>
    <property type="match status" value="1"/>
</dbReference>
<feature type="domain" description="Cell envelope-related transcriptional attenuator" evidence="3">
    <location>
        <begin position="76"/>
        <end position="229"/>
    </location>
</feature>
<name>A0A512ADD8_STRCR</name>
<sequence>MFKKIVRMFLSLFLVTAIGVGGYAWTIYNQSTDALSRTYKGFGNETNVIAETKPLTILLMGVDTGSGSRSDTWQGNSDSMLLLSVNPQTKKTVMMSLERDILTQIDEKGETTEAKLNAAYAYGGAKLAIATIEKMMNIHIDRYVMINMQGLVQLVDAVGGIEVNNTFDFPISIEENEPEYTATVEPGKHLINGDQALVYARMRYQDPEGDYGRQKRQREVIRKVVEKVLSLNSISHYQAILRAVSKNMQTNVALDSGSIPQLLGYKDAFRNIQSEQLRGEDATLADGGSYQLVTSEHLLEMQNLIRKSLGLSTVKSLKTNAVLYEDLMGGRSLRASNSGSSTAYQQDEPVYSSPTESNYGSANNSNSTPAPPEPSASSEPPASSTPAPTPDPTPSVSSAVQPSTPTSSE</sequence>
<feature type="compositionally biased region" description="Low complexity" evidence="2">
    <location>
        <begin position="375"/>
        <end position="386"/>
    </location>
</feature>
<dbReference type="OrthoDB" id="27330at2"/>
<dbReference type="EMBL" id="BJYQ01000096">
    <property type="protein sequence ID" value="GEN97703.1"/>
    <property type="molecule type" value="Genomic_DNA"/>
</dbReference>
<evidence type="ECO:0000259" key="3">
    <source>
        <dbReference type="Pfam" id="PF03816"/>
    </source>
</evidence>
<feature type="region of interest" description="Disordered" evidence="2">
    <location>
        <begin position="331"/>
        <end position="409"/>
    </location>
</feature>
<evidence type="ECO:0000256" key="2">
    <source>
        <dbReference type="SAM" id="MobiDB-lite"/>
    </source>
</evidence>
<gene>
    <name evidence="4" type="ORF">SOL01_15770</name>
</gene>
<accession>A0A512ADD8</accession>
<dbReference type="RefSeq" id="WP_041826814.1">
    <property type="nucleotide sequence ID" value="NZ_BJYQ01000096.1"/>
</dbReference>